<name>A0A0G4GZI3_9ALVE</name>
<evidence type="ECO:0000313" key="1">
    <source>
        <dbReference type="EMBL" id="CEM36529.1"/>
    </source>
</evidence>
<dbReference type="AlphaFoldDB" id="A0A0G4GZI3"/>
<gene>
    <name evidence="1" type="ORF">Cvel_24023</name>
</gene>
<dbReference type="VEuPathDB" id="CryptoDB:Cvel_24023"/>
<proteinExistence type="predicted"/>
<protein>
    <submittedName>
        <fullName evidence="1">Uncharacterized protein</fullName>
    </submittedName>
</protein>
<organism evidence="1">
    <name type="scientific">Chromera velia CCMP2878</name>
    <dbReference type="NCBI Taxonomy" id="1169474"/>
    <lineage>
        <taxon>Eukaryota</taxon>
        <taxon>Sar</taxon>
        <taxon>Alveolata</taxon>
        <taxon>Colpodellida</taxon>
        <taxon>Chromeraceae</taxon>
        <taxon>Chromera</taxon>
    </lineage>
</organism>
<accession>A0A0G4GZI3</accession>
<sequence>MRRKGLALLSENRSLLLFPKTHSPFFISECTVPVKATLTSVRHQSAQALKESSSEFPSQKPSRLGFPVRASSNLRIPLFDQIPQISPASDLVDLSWSLLCVNPWHRRKYEDNWDALADQIVSSREDLTVSERNKILKIFAEDFRWHPRMASHFSAMAVQETAASSSSSQRGDGRDGLASLLAVLHYYRMCRKLPSEPLLSTLQSQLDLVLSQLSLSDLSEVGVVLRGGSVCDEQSKEVVRKVRSMRREWWAEVKARVPKAKAEEWTSLCGFVSGLGLDRGVLWKDDEGEVQRVAEEAAHICSQIIPSVEKGVDGALDVSQEERNRALLSLGMALSGVSEVQRRLGDSGDLTKLVETGGKIFCEGLERDFLMPPLPPPPVDSEDSEERRKILQRVRRHPHTDRRFWTFQPRRMETGDVPDFIWVRDRPSIVFVPVGLARLGLPCRMRERRLDSVPWTLVEASLEKLEEKKKVEVEDLREIRDGFLRATGRTPPFFRLHVRIDKLQMERWKSRKIPEFEGPHIV</sequence>
<reference evidence="1" key="1">
    <citation type="submission" date="2014-11" db="EMBL/GenBank/DDBJ databases">
        <authorList>
            <person name="Otto D Thomas"/>
            <person name="Naeem Raeece"/>
        </authorList>
    </citation>
    <scope>NUCLEOTIDE SEQUENCE</scope>
</reference>
<dbReference type="EMBL" id="CDMZ01001712">
    <property type="protein sequence ID" value="CEM36529.1"/>
    <property type="molecule type" value="Genomic_DNA"/>
</dbReference>